<organism evidence="2 3">
    <name type="scientific">Segniliparus rugosus (strain ATCC BAA-974 / DSM 45345 / CCUG 50838 / CIP 108380 / JCM 13579 / CDC 945)</name>
    <dbReference type="NCBI Taxonomy" id="679197"/>
    <lineage>
        <taxon>Bacteria</taxon>
        <taxon>Bacillati</taxon>
        <taxon>Actinomycetota</taxon>
        <taxon>Actinomycetes</taxon>
        <taxon>Mycobacteriales</taxon>
        <taxon>Segniliparaceae</taxon>
        <taxon>Segniliparus</taxon>
    </lineage>
</organism>
<feature type="signal peptide" evidence="1">
    <location>
        <begin position="1"/>
        <end position="30"/>
    </location>
</feature>
<protein>
    <submittedName>
        <fullName evidence="2">Uncharacterized protein</fullName>
    </submittedName>
</protein>
<feature type="chain" id="PRO_5003200505" evidence="1">
    <location>
        <begin position="31"/>
        <end position="153"/>
    </location>
</feature>
<dbReference type="RefSeq" id="WP_007471622.1">
    <property type="nucleotide sequence ID" value="NZ_KI391953.1"/>
</dbReference>
<dbReference type="GO" id="GO:0009055">
    <property type="term" value="F:electron transfer activity"/>
    <property type="evidence" value="ECO:0007669"/>
    <property type="project" value="InterPro"/>
</dbReference>
<dbReference type="GO" id="GO:0020037">
    <property type="term" value="F:heme binding"/>
    <property type="evidence" value="ECO:0007669"/>
    <property type="project" value="InterPro"/>
</dbReference>
<dbReference type="SUPFAM" id="SSF47175">
    <property type="entry name" value="Cytochromes"/>
    <property type="match status" value="1"/>
</dbReference>
<dbReference type="GO" id="GO:0022900">
    <property type="term" value="P:electron transport chain"/>
    <property type="evidence" value="ECO:0007669"/>
    <property type="project" value="InterPro"/>
</dbReference>
<name>E5XTZ5_SEGRC</name>
<dbReference type="Proteomes" id="UP000004816">
    <property type="component" value="Unassembled WGS sequence"/>
</dbReference>
<dbReference type="OrthoDB" id="9876988at2"/>
<dbReference type="EMBL" id="ACZI02000001">
    <property type="protein sequence ID" value="EFV12164.1"/>
    <property type="molecule type" value="Genomic_DNA"/>
</dbReference>
<dbReference type="AlphaFoldDB" id="E5XTZ5"/>
<accession>E5XTZ5</accession>
<evidence type="ECO:0000313" key="3">
    <source>
        <dbReference type="Proteomes" id="UP000004816"/>
    </source>
</evidence>
<gene>
    <name evidence="2" type="ORF">HMPREF9336_02967</name>
</gene>
<keyword evidence="3" id="KW-1185">Reference proteome</keyword>
<sequence>MPRLSRHAALTALAALAPALLSPIAPQAVAEPNPDCVVLRQAAGQYSKLADHFASLRKVAGRQGSNPDQHAEVKRQLVQQARTMADMLRDLSEKLTSQDLKNLYWEDAQSFDEYADSVDTSLGTGNENTMYESYNRNVKAVKAANKAFHEQCK</sequence>
<proteinExistence type="predicted"/>
<dbReference type="HOGENOM" id="CLU_1712015_0_0_11"/>
<dbReference type="STRING" id="679197.HMPREF9336_02967"/>
<dbReference type="GO" id="GO:0005506">
    <property type="term" value="F:iron ion binding"/>
    <property type="evidence" value="ECO:0007669"/>
    <property type="project" value="InterPro"/>
</dbReference>
<comment type="caution">
    <text evidence="2">The sequence shown here is derived from an EMBL/GenBank/DDBJ whole genome shotgun (WGS) entry which is preliminary data.</text>
</comment>
<dbReference type="InterPro" id="IPR010980">
    <property type="entry name" value="Cyt_c/b562"/>
</dbReference>
<reference evidence="2 3" key="1">
    <citation type="journal article" date="2011" name="Stand. Genomic Sci.">
        <title>High quality draft genome sequence of Segniliparus rugosus CDC 945(T)= (ATCC BAA-974(T)).</title>
        <authorList>
            <person name="Earl A.M."/>
            <person name="Desjardins C.A."/>
            <person name="Fitzgerald M.G."/>
            <person name="Arachchi H.M."/>
            <person name="Zeng Q."/>
            <person name="Mehta T."/>
            <person name="Griggs A."/>
            <person name="Birren B.W."/>
            <person name="Toney N.C."/>
            <person name="Carr J."/>
            <person name="Posey J."/>
            <person name="Butler W.R."/>
        </authorList>
    </citation>
    <scope>NUCLEOTIDE SEQUENCE [LARGE SCALE GENOMIC DNA]</scope>
    <source>
        <strain evidence="3">ATCC BAA-974 / DSM 45345 / CCUG 50838 / CIP 108380 / JCM 13579 / CDC 945</strain>
    </source>
</reference>
<keyword evidence="1" id="KW-0732">Signal</keyword>
<evidence type="ECO:0000256" key="1">
    <source>
        <dbReference type="SAM" id="SignalP"/>
    </source>
</evidence>
<evidence type="ECO:0000313" key="2">
    <source>
        <dbReference type="EMBL" id="EFV12164.1"/>
    </source>
</evidence>